<dbReference type="AlphaFoldDB" id="A0A2H0UUV9"/>
<protein>
    <recommendedName>
        <fullName evidence="4 5">Large ribosomal subunit protein bL32</fullName>
    </recommendedName>
</protein>
<evidence type="ECO:0000256" key="5">
    <source>
        <dbReference type="HAMAP-Rule" id="MF_00340"/>
    </source>
</evidence>
<dbReference type="SUPFAM" id="SSF57829">
    <property type="entry name" value="Zn-binding ribosomal proteins"/>
    <property type="match status" value="1"/>
</dbReference>
<reference evidence="8" key="1">
    <citation type="submission" date="2017-09" db="EMBL/GenBank/DDBJ databases">
        <title>Depth-based differentiation of microbial function through sediment-hosted aquifers and enrichment of novel symbionts in the deep terrestrial subsurface.</title>
        <authorList>
            <person name="Probst A.J."/>
            <person name="Ladd B."/>
            <person name="Jarett J.K."/>
            <person name="Geller-Mcgrath D.E."/>
            <person name="Sieber C.M.K."/>
            <person name="Emerson J.B."/>
            <person name="Anantharaman K."/>
            <person name="Thomas B.C."/>
            <person name="Malmstrom R."/>
            <person name="Stieglmeier M."/>
            <person name="Klingl A."/>
            <person name="Woyke T."/>
            <person name="Ryan C.M."/>
            <person name="Banfield J.F."/>
        </authorList>
    </citation>
    <scope>NUCLEOTIDE SEQUENCE [LARGE SCALE GENOMIC DNA]</scope>
</reference>
<evidence type="ECO:0000256" key="3">
    <source>
        <dbReference type="ARBA" id="ARBA00023274"/>
    </source>
</evidence>
<dbReference type="HAMAP" id="MF_00340">
    <property type="entry name" value="Ribosomal_bL32"/>
    <property type="match status" value="1"/>
</dbReference>
<evidence type="ECO:0000313" key="7">
    <source>
        <dbReference type="EMBL" id="PIR89545.1"/>
    </source>
</evidence>
<sequence>MGGVPVKHHSKSKVGRRRAHLALKPAKILVCLQCKGPVLPHKACIQCGVYTKPERTKHYKPEAMEKTDVGAAEAVQAPVVEEASGVSGESVDATKESVEAEMEMDSQNSDDEKKTEDMQTVEQENPETAKPEEDKTEQTS</sequence>
<dbReference type="NCBIfam" id="TIGR01031">
    <property type="entry name" value="rpmF_bact"/>
    <property type="match status" value="1"/>
</dbReference>
<dbReference type="Pfam" id="PF01783">
    <property type="entry name" value="Ribosomal_L32p"/>
    <property type="match status" value="1"/>
</dbReference>
<feature type="compositionally biased region" description="Basic and acidic residues" evidence="6">
    <location>
        <begin position="127"/>
        <end position="140"/>
    </location>
</feature>
<dbReference type="InterPro" id="IPR002677">
    <property type="entry name" value="Ribosomal_bL32"/>
</dbReference>
<dbReference type="Proteomes" id="UP000231157">
    <property type="component" value="Unassembled WGS sequence"/>
</dbReference>
<evidence type="ECO:0000256" key="6">
    <source>
        <dbReference type="SAM" id="MobiDB-lite"/>
    </source>
</evidence>
<name>A0A2H0UUV9_9BACT</name>
<proteinExistence type="inferred from homology"/>
<evidence type="ECO:0000313" key="8">
    <source>
        <dbReference type="Proteomes" id="UP000231157"/>
    </source>
</evidence>
<dbReference type="InterPro" id="IPR011332">
    <property type="entry name" value="Ribosomal_zn-bd"/>
</dbReference>
<comment type="similarity">
    <text evidence="1 5">Belongs to the bacterial ribosomal protein bL32 family.</text>
</comment>
<dbReference type="GO" id="GO:0006412">
    <property type="term" value="P:translation"/>
    <property type="evidence" value="ECO:0007669"/>
    <property type="project" value="UniProtKB-UniRule"/>
</dbReference>
<comment type="caution">
    <text evidence="7">The sequence shown here is derived from an EMBL/GenBank/DDBJ whole genome shotgun (WGS) entry which is preliminary data.</text>
</comment>
<keyword evidence="2 5" id="KW-0689">Ribosomal protein</keyword>
<dbReference type="GO" id="GO:0015934">
    <property type="term" value="C:large ribosomal subunit"/>
    <property type="evidence" value="ECO:0007669"/>
    <property type="project" value="InterPro"/>
</dbReference>
<accession>A0A2H0UUV9</accession>
<organism evidence="7 8">
    <name type="scientific">Candidatus Harrisonbacteria bacterium CG10_big_fil_rev_8_21_14_0_10_40_38</name>
    <dbReference type="NCBI Taxonomy" id="1974583"/>
    <lineage>
        <taxon>Bacteria</taxon>
        <taxon>Candidatus Harrisoniibacteriota</taxon>
    </lineage>
</organism>
<feature type="region of interest" description="Disordered" evidence="6">
    <location>
        <begin position="80"/>
        <end position="140"/>
    </location>
</feature>
<evidence type="ECO:0000256" key="1">
    <source>
        <dbReference type="ARBA" id="ARBA00008560"/>
    </source>
</evidence>
<dbReference type="EMBL" id="PFAZ01000001">
    <property type="protein sequence ID" value="PIR89545.1"/>
    <property type="molecule type" value="Genomic_DNA"/>
</dbReference>
<gene>
    <name evidence="5 7" type="primary">rpmF</name>
    <name evidence="7" type="ORF">COU07_01445</name>
</gene>
<evidence type="ECO:0000256" key="4">
    <source>
        <dbReference type="ARBA" id="ARBA00035178"/>
    </source>
</evidence>
<keyword evidence="3 5" id="KW-0687">Ribonucleoprotein</keyword>
<dbReference type="GO" id="GO:0003735">
    <property type="term" value="F:structural constituent of ribosome"/>
    <property type="evidence" value="ECO:0007669"/>
    <property type="project" value="InterPro"/>
</dbReference>
<evidence type="ECO:0000256" key="2">
    <source>
        <dbReference type="ARBA" id="ARBA00022980"/>
    </source>
</evidence>